<name>A0A4U1HR60_9BURK</name>
<keyword evidence="14" id="KW-1185">Reference proteome</keyword>
<dbReference type="GO" id="GO:0008677">
    <property type="term" value="F:2-dehydropantoate 2-reductase activity"/>
    <property type="evidence" value="ECO:0007669"/>
    <property type="project" value="UniProtKB-EC"/>
</dbReference>
<comment type="catalytic activity">
    <reaction evidence="9 10">
        <text>(R)-pantoate + NADP(+) = 2-dehydropantoate + NADPH + H(+)</text>
        <dbReference type="Rhea" id="RHEA:16233"/>
        <dbReference type="ChEBI" id="CHEBI:11561"/>
        <dbReference type="ChEBI" id="CHEBI:15378"/>
        <dbReference type="ChEBI" id="CHEBI:15980"/>
        <dbReference type="ChEBI" id="CHEBI:57783"/>
        <dbReference type="ChEBI" id="CHEBI:58349"/>
        <dbReference type="EC" id="1.1.1.169"/>
    </reaction>
</comment>
<dbReference type="InterPro" id="IPR036291">
    <property type="entry name" value="NAD(P)-bd_dom_sf"/>
</dbReference>
<dbReference type="RefSeq" id="WP_136897456.1">
    <property type="nucleotide sequence ID" value="NZ_SWJE01000013.1"/>
</dbReference>
<feature type="domain" description="Ketopantoate reductase N-terminal" evidence="11">
    <location>
        <begin position="3"/>
        <end position="148"/>
    </location>
</feature>
<proteinExistence type="inferred from homology"/>
<evidence type="ECO:0000256" key="9">
    <source>
        <dbReference type="ARBA" id="ARBA00048793"/>
    </source>
</evidence>
<evidence type="ECO:0000313" key="14">
    <source>
        <dbReference type="Proteomes" id="UP000305539"/>
    </source>
</evidence>
<keyword evidence="7 10" id="KW-0560">Oxidoreductase</keyword>
<evidence type="ECO:0000259" key="11">
    <source>
        <dbReference type="Pfam" id="PF02558"/>
    </source>
</evidence>
<evidence type="ECO:0000256" key="2">
    <source>
        <dbReference type="ARBA" id="ARBA00007870"/>
    </source>
</evidence>
<feature type="domain" description="Ketopantoate reductase C-terminal" evidence="12">
    <location>
        <begin position="180"/>
        <end position="301"/>
    </location>
</feature>
<dbReference type="PANTHER" id="PTHR43765">
    <property type="entry name" value="2-DEHYDROPANTOATE 2-REDUCTASE-RELATED"/>
    <property type="match status" value="1"/>
</dbReference>
<evidence type="ECO:0000256" key="10">
    <source>
        <dbReference type="RuleBase" id="RU362068"/>
    </source>
</evidence>
<dbReference type="InterPro" id="IPR013328">
    <property type="entry name" value="6PGD_dom2"/>
</dbReference>
<comment type="function">
    <text evidence="10">Catalyzes the NADPH-dependent reduction of ketopantoate into pantoic acid.</text>
</comment>
<dbReference type="EMBL" id="SWJE01000013">
    <property type="protein sequence ID" value="TKC83955.1"/>
    <property type="molecule type" value="Genomic_DNA"/>
</dbReference>
<dbReference type="SUPFAM" id="SSF51735">
    <property type="entry name" value="NAD(P)-binding Rossmann-fold domains"/>
    <property type="match status" value="1"/>
</dbReference>
<keyword evidence="6 10" id="KW-0521">NADP</keyword>
<dbReference type="Pfam" id="PF08546">
    <property type="entry name" value="ApbA_C"/>
    <property type="match status" value="1"/>
</dbReference>
<dbReference type="InterPro" id="IPR008927">
    <property type="entry name" value="6-PGluconate_DH-like_C_sf"/>
</dbReference>
<dbReference type="Gene3D" id="1.10.1040.10">
    <property type="entry name" value="N-(1-d-carboxylethyl)-l-norvaline Dehydrogenase, domain 2"/>
    <property type="match status" value="1"/>
</dbReference>
<accession>A0A4U1HR60</accession>
<evidence type="ECO:0000256" key="3">
    <source>
        <dbReference type="ARBA" id="ARBA00013014"/>
    </source>
</evidence>
<dbReference type="NCBIfam" id="TIGR00745">
    <property type="entry name" value="apbA_panE"/>
    <property type="match status" value="1"/>
</dbReference>
<dbReference type="PANTHER" id="PTHR43765:SF2">
    <property type="entry name" value="2-DEHYDROPANTOATE 2-REDUCTASE"/>
    <property type="match status" value="1"/>
</dbReference>
<comment type="pathway">
    <text evidence="1 10">Cofactor biosynthesis; (R)-pantothenate biosynthesis; (R)-pantoate from 3-methyl-2-oxobutanoate: step 2/2.</text>
</comment>
<evidence type="ECO:0000256" key="6">
    <source>
        <dbReference type="ARBA" id="ARBA00022857"/>
    </source>
</evidence>
<evidence type="ECO:0000256" key="8">
    <source>
        <dbReference type="ARBA" id="ARBA00032024"/>
    </source>
</evidence>
<dbReference type="SUPFAM" id="SSF48179">
    <property type="entry name" value="6-phosphogluconate dehydrogenase C-terminal domain-like"/>
    <property type="match status" value="1"/>
</dbReference>
<dbReference type="InterPro" id="IPR050838">
    <property type="entry name" value="Ketopantoate_reductase"/>
</dbReference>
<gene>
    <name evidence="13" type="ORF">FAZ69_22430</name>
</gene>
<dbReference type="GO" id="GO:0050661">
    <property type="term" value="F:NADP binding"/>
    <property type="evidence" value="ECO:0007669"/>
    <property type="project" value="TreeGrafter"/>
</dbReference>
<protein>
    <recommendedName>
        <fullName evidence="4 10">2-dehydropantoate 2-reductase</fullName>
        <ecNumber evidence="3 10">1.1.1.169</ecNumber>
    </recommendedName>
    <alternativeName>
        <fullName evidence="8 10">Ketopantoate reductase</fullName>
    </alternativeName>
</protein>
<sequence length="317" mass="33379">MKIAVLGAGAMGSLFGGLLAESGQHVTLLDIDEAHLDAIRQAGLRVQTDQGDRRVTNLEVRRPEAPGAEPDLLIVFTKSLHTRGALSALRHLIGPETFVLTLQNGLGNVEALSEFVAPQRILIGVTTWPSDLVAPGHVSSHGEGQIRMMSADGVLRPEVEATARALDAAGLNCEIDPQVWTSIWEKVAFNAALNSLCAVTGCSVDGLGAVADGRALASQIVGEVLAVARTQGVDIDAERCRAKVAHAIANHRGHKPSMLQDMLAGRRTEIEAINGAVVAKAGECGVPVPHTEILLQLVRVAEARRLGEVARSAMPDA</sequence>
<dbReference type="Gene3D" id="3.40.50.720">
    <property type="entry name" value="NAD(P)-binding Rossmann-like Domain"/>
    <property type="match status" value="1"/>
</dbReference>
<dbReference type="GO" id="GO:0015940">
    <property type="term" value="P:pantothenate biosynthetic process"/>
    <property type="evidence" value="ECO:0007669"/>
    <property type="project" value="UniProtKB-UniPathway"/>
</dbReference>
<dbReference type="GO" id="GO:0005737">
    <property type="term" value="C:cytoplasm"/>
    <property type="evidence" value="ECO:0007669"/>
    <property type="project" value="TreeGrafter"/>
</dbReference>
<dbReference type="UniPathway" id="UPA00028">
    <property type="reaction ID" value="UER00004"/>
</dbReference>
<dbReference type="Proteomes" id="UP000305539">
    <property type="component" value="Unassembled WGS sequence"/>
</dbReference>
<dbReference type="FunFam" id="1.10.1040.10:FF:000017">
    <property type="entry name" value="2-dehydropantoate 2-reductase"/>
    <property type="match status" value="1"/>
</dbReference>
<evidence type="ECO:0000256" key="5">
    <source>
        <dbReference type="ARBA" id="ARBA00022655"/>
    </source>
</evidence>
<comment type="similarity">
    <text evidence="2 10">Belongs to the ketopantoate reductase family.</text>
</comment>
<dbReference type="AlphaFoldDB" id="A0A4U1HR60"/>
<comment type="caution">
    <text evidence="13">The sequence shown here is derived from an EMBL/GenBank/DDBJ whole genome shotgun (WGS) entry which is preliminary data.</text>
</comment>
<dbReference type="InterPro" id="IPR003710">
    <property type="entry name" value="ApbA"/>
</dbReference>
<evidence type="ECO:0000256" key="1">
    <source>
        <dbReference type="ARBA" id="ARBA00004994"/>
    </source>
</evidence>
<evidence type="ECO:0000256" key="4">
    <source>
        <dbReference type="ARBA" id="ARBA00019465"/>
    </source>
</evidence>
<keyword evidence="5 10" id="KW-0566">Pantothenate biosynthesis</keyword>
<dbReference type="Pfam" id="PF02558">
    <property type="entry name" value="ApbA"/>
    <property type="match status" value="1"/>
</dbReference>
<dbReference type="InterPro" id="IPR013332">
    <property type="entry name" value="KPR_N"/>
</dbReference>
<dbReference type="EC" id="1.1.1.169" evidence="3 10"/>
<dbReference type="OrthoDB" id="8555723at2"/>
<evidence type="ECO:0000256" key="7">
    <source>
        <dbReference type="ARBA" id="ARBA00023002"/>
    </source>
</evidence>
<reference evidence="13 14" key="1">
    <citation type="submission" date="2019-04" db="EMBL/GenBank/DDBJ databases">
        <title>Trinickia sp. 7GSK02, isolated from subtropical forest soil.</title>
        <authorList>
            <person name="Gao Z.-H."/>
            <person name="Qiu L.-H."/>
        </authorList>
    </citation>
    <scope>NUCLEOTIDE SEQUENCE [LARGE SCALE GENOMIC DNA]</scope>
    <source>
        <strain evidence="13 14">7GSK02</strain>
    </source>
</reference>
<evidence type="ECO:0000259" key="12">
    <source>
        <dbReference type="Pfam" id="PF08546"/>
    </source>
</evidence>
<organism evidence="13 14">
    <name type="scientific">Trinickia terrae</name>
    <dbReference type="NCBI Taxonomy" id="2571161"/>
    <lineage>
        <taxon>Bacteria</taxon>
        <taxon>Pseudomonadati</taxon>
        <taxon>Pseudomonadota</taxon>
        <taxon>Betaproteobacteria</taxon>
        <taxon>Burkholderiales</taxon>
        <taxon>Burkholderiaceae</taxon>
        <taxon>Trinickia</taxon>
    </lineage>
</organism>
<dbReference type="InterPro" id="IPR013752">
    <property type="entry name" value="KPA_reductase"/>
</dbReference>
<evidence type="ECO:0000313" key="13">
    <source>
        <dbReference type="EMBL" id="TKC83955.1"/>
    </source>
</evidence>